<sequence>MLLYQPLLACLCVAFLLVDGFSLPNLLELISTRTTNQRGNNPGPLPYFLDEKYPEVIRTEDPWIDAIGWLVKSMPPTTHEPDTPVAMNQTTTDTWPTDSTHILNNETMGKEETHKTTVKGTTSKPQIVTKMETVNTIAISSQGSWLTSKVPQETTASNDMETEEGDENLSSTSTALDSSLDDYDSTELFESISTIFDNL</sequence>
<name>A0A448XFF3_9PLAT</name>
<gene>
    <name evidence="3" type="ORF">PXEA_LOCUS28717</name>
</gene>
<evidence type="ECO:0000256" key="1">
    <source>
        <dbReference type="SAM" id="MobiDB-lite"/>
    </source>
</evidence>
<evidence type="ECO:0000313" key="3">
    <source>
        <dbReference type="EMBL" id="VEL35277.1"/>
    </source>
</evidence>
<organism evidence="3 4">
    <name type="scientific">Protopolystoma xenopodis</name>
    <dbReference type="NCBI Taxonomy" id="117903"/>
    <lineage>
        <taxon>Eukaryota</taxon>
        <taxon>Metazoa</taxon>
        <taxon>Spiralia</taxon>
        <taxon>Lophotrochozoa</taxon>
        <taxon>Platyhelminthes</taxon>
        <taxon>Monogenea</taxon>
        <taxon>Polyopisthocotylea</taxon>
        <taxon>Polystomatidea</taxon>
        <taxon>Polystomatidae</taxon>
        <taxon>Protopolystoma</taxon>
    </lineage>
</organism>
<evidence type="ECO:0000256" key="2">
    <source>
        <dbReference type="SAM" id="SignalP"/>
    </source>
</evidence>
<accession>A0A448XFF3</accession>
<feature type="region of interest" description="Disordered" evidence="1">
    <location>
        <begin position="142"/>
        <end position="178"/>
    </location>
</feature>
<evidence type="ECO:0000313" key="4">
    <source>
        <dbReference type="Proteomes" id="UP000784294"/>
    </source>
</evidence>
<feature type="signal peptide" evidence="2">
    <location>
        <begin position="1"/>
        <end position="20"/>
    </location>
</feature>
<proteinExistence type="predicted"/>
<feature type="region of interest" description="Disordered" evidence="1">
    <location>
        <begin position="78"/>
        <end position="97"/>
    </location>
</feature>
<reference evidence="3" key="1">
    <citation type="submission" date="2018-11" db="EMBL/GenBank/DDBJ databases">
        <authorList>
            <consortium name="Pathogen Informatics"/>
        </authorList>
    </citation>
    <scope>NUCLEOTIDE SEQUENCE</scope>
</reference>
<feature type="compositionally biased region" description="Polar residues" evidence="1">
    <location>
        <begin position="142"/>
        <end position="159"/>
    </location>
</feature>
<dbReference type="Proteomes" id="UP000784294">
    <property type="component" value="Unassembled WGS sequence"/>
</dbReference>
<comment type="caution">
    <text evidence="3">The sequence shown here is derived from an EMBL/GenBank/DDBJ whole genome shotgun (WGS) entry which is preliminary data.</text>
</comment>
<feature type="compositionally biased region" description="Low complexity" evidence="1">
    <location>
        <begin position="169"/>
        <end position="178"/>
    </location>
</feature>
<keyword evidence="4" id="KW-1185">Reference proteome</keyword>
<feature type="chain" id="PRO_5019340682" evidence="2">
    <location>
        <begin position="21"/>
        <end position="199"/>
    </location>
</feature>
<protein>
    <submittedName>
        <fullName evidence="3">Uncharacterized protein</fullName>
    </submittedName>
</protein>
<keyword evidence="2" id="KW-0732">Signal</keyword>
<dbReference type="AlphaFoldDB" id="A0A448XFF3"/>
<dbReference type="EMBL" id="CAAALY010249456">
    <property type="protein sequence ID" value="VEL35277.1"/>
    <property type="molecule type" value="Genomic_DNA"/>
</dbReference>